<evidence type="ECO:0000313" key="5">
    <source>
        <dbReference type="EMBL" id="KAK7068739.1"/>
    </source>
</evidence>
<reference evidence="5 6" key="1">
    <citation type="submission" date="2023-11" db="EMBL/GenBank/DDBJ databases">
        <title>Halocaridina rubra genome assembly.</title>
        <authorList>
            <person name="Smith C."/>
        </authorList>
    </citation>
    <scope>NUCLEOTIDE SEQUENCE [LARGE SCALE GENOMIC DNA]</scope>
    <source>
        <strain evidence="5">EP-1</strain>
        <tissue evidence="5">Whole</tissue>
    </source>
</reference>
<keyword evidence="6" id="KW-1185">Reference proteome</keyword>
<dbReference type="SUPFAM" id="SSF51735">
    <property type="entry name" value="NAD(P)-binding Rossmann-fold domains"/>
    <property type="match status" value="1"/>
</dbReference>
<dbReference type="PANTHER" id="PTHR43313">
    <property type="entry name" value="SHORT-CHAIN DEHYDROGENASE/REDUCTASE FAMILY 9C"/>
    <property type="match status" value="1"/>
</dbReference>
<comment type="similarity">
    <text evidence="2">Belongs to the short-chain dehydrogenases/reductases (SDR) family.</text>
</comment>
<name>A0AAN8ZZ83_HALRR</name>
<proteinExistence type="inferred from homology"/>
<comment type="caution">
    <text evidence="5">The sequence shown here is derived from an EMBL/GenBank/DDBJ whole genome shotgun (WGS) entry which is preliminary data.</text>
</comment>
<feature type="transmembrane region" description="Helical" evidence="4">
    <location>
        <begin position="28"/>
        <end position="46"/>
    </location>
</feature>
<gene>
    <name evidence="5" type="ORF">SK128_026624</name>
</gene>
<dbReference type="InterPro" id="IPR020904">
    <property type="entry name" value="Sc_DH/Rdtase_CS"/>
</dbReference>
<feature type="region of interest" description="Disordered" evidence="3">
    <location>
        <begin position="349"/>
        <end position="411"/>
    </location>
</feature>
<dbReference type="EMBL" id="JAXCGZ010017135">
    <property type="protein sequence ID" value="KAK7068739.1"/>
    <property type="molecule type" value="Genomic_DNA"/>
</dbReference>
<protein>
    <submittedName>
        <fullName evidence="5">Uncharacterized protein</fullName>
    </submittedName>
</protein>
<dbReference type="InterPro" id="IPR036291">
    <property type="entry name" value="NAD(P)-bd_dom_sf"/>
</dbReference>
<dbReference type="AlphaFoldDB" id="A0AAN8ZZ83"/>
<evidence type="ECO:0000256" key="1">
    <source>
        <dbReference type="ARBA" id="ARBA00023002"/>
    </source>
</evidence>
<evidence type="ECO:0000256" key="2">
    <source>
        <dbReference type="RuleBase" id="RU000363"/>
    </source>
</evidence>
<evidence type="ECO:0000256" key="3">
    <source>
        <dbReference type="SAM" id="MobiDB-lite"/>
    </source>
</evidence>
<accession>A0AAN8ZZ83</accession>
<keyword evidence="4" id="KW-1133">Transmembrane helix</keyword>
<sequence length="411" mass="45804">MPTTWYHMIGAWLGAWMALVIVSQRSWAVSWLALGLMAAHIADWLIKAANNAMPRKTIDPQNKAVLITGCDSGFGKLLALRLDTMGYKVYAGCLMPDGKGAMSLKQEASSKLSVVSLDVTKDDEVRAAYKYIEDDLGDKKLWAVVNNAGIAAVTEIEWCPIAEYRRVYEVNSLGPIRVTKTFLPLLRESSGRIVLVASLAGRYTFPGFTAYSMSKHATVSFADGLRLEMQKWDISVHTVEPTLYRTPISSEDAVHRALDKYWEECSEDIKNSYGDEYIKDFKTTIANHLSRAKPSEKIKEVVDDMLDAVAGADPKTRYVPSIGTQIRAKVISILPENVRDHFFLSGQPSTPPAAVAERKKTRNLVDPRKGYDLLSRGKKGPMLQRGYSMPNWDKKDITPTPSPKTSTTFKF</sequence>
<dbReference type="Pfam" id="PF00106">
    <property type="entry name" value="adh_short"/>
    <property type="match status" value="1"/>
</dbReference>
<keyword evidence="1" id="KW-0560">Oxidoreductase</keyword>
<keyword evidence="4" id="KW-0472">Membrane</keyword>
<dbReference type="PANTHER" id="PTHR43313:SF36">
    <property type="entry name" value="D-BETA-HYDROXYBUTYRATE DEHYDROGENASE, MITOCHONDRIAL"/>
    <property type="match status" value="1"/>
</dbReference>
<keyword evidence="4" id="KW-0812">Transmembrane</keyword>
<dbReference type="PRINTS" id="PR00080">
    <property type="entry name" value="SDRFAMILY"/>
</dbReference>
<dbReference type="Gene3D" id="3.40.50.720">
    <property type="entry name" value="NAD(P)-binding Rossmann-like Domain"/>
    <property type="match status" value="1"/>
</dbReference>
<dbReference type="GO" id="GO:0008202">
    <property type="term" value="P:steroid metabolic process"/>
    <property type="evidence" value="ECO:0007669"/>
    <property type="project" value="TreeGrafter"/>
</dbReference>
<feature type="transmembrane region" description="Helical" evidence="4">
    <location>
        <begin position="5"/>
        <end position="22"/>
    </location>
</feature>
<evidence type="ECO:0000313" key="6">
    <source>
        <dbReference type="Proteomes" id="UP001381693"/>
    </source>
</evidence>
<dbReference type="InterPro" id="IPR002347">
    <property type="entry name" value="SDR_fam"/>
</dbReference>
<dbReference type="PRINTS" id="PR00081">
    <property type="entry name" value="GDHRDH"/>
</dbReference>
<dbReference type="GO" id="GO:0016491">
    <property type="term" value="F:oxidoreductase activity"/>
    <property type="evidence" value="ECO:0007669"/>
    <property type="project" value="UniProtKB-KW"/>
</dbReference>
<dbReference type="Proteomes" id="UP001381693">
    <property type="component" value="Unassembled WGS sequence"/>
</dbReference>
<organism evidence="5 6">
    <name type="scientific">Halocaridina rubra</name>
    <name type="common">Hawaiian red shrimp</name>
    <dbReference type="NCBI Taxonomy" id="373956"/>
    <lineage>
        <taxon>Eukaryota</taxon>
        <taxon>Metazoa</taxon>
        <taxon>Ecdysozoa</taxon>
        <taxon>Arthropoda</taxon>
        <taxon>Crustacea</taxon>
        <taxon>Multicrustacea</taxon>
        <taxon>Malacostraca</taxon>
        <taxon>Eumalacostraca</taxon>
        <taxon>Eucarida</taxon>
        <taxon>Decapoda</taxon>
        <taxon>Pleocyemata</taxon>
        <taxon>Caridea</taxon>
        <taxon>Atyoidea</taxon>
        <taxon>Atyidae</taxon>
        <taxon>Halocaridina</taxon>
    </lineage>
</organism>
<dbReference type="PROSITE" id="PS00061">
    <property type="entry name" value="ADH_SHORT"/>
    <property type="match status" value="1"/>
</dbReference>
<evidence type="ECO:0000256" key="4">
    <source>
        <dbReference type="SAM" id="Phobius"/>
    </source>
</evidence>